<dbReference type="AlphaFoldDB" id="A0A8J2QQD8"/>
<dbReference type="InterPro" id="IPR036273">
    <property type="entry name" value="CRAL/TRIO_N_dom_sf"/>
</dbReference>
<dbReference type="PANTHER" id="PTHR10174:SF38">
    <property type="entry name" value="HL01515P"/>
    <property type="match status" value="1"/>
</dbReference>
<dbReference type="InterPro" id="IPR036865">
    <property type="entry name" value="CRAL-TRIO_dom_sf"/>
</dbReference>
<dbReference type="Gene3D" id="3.40.525.10">
    <property type="entry name" value="CRAL-TRIO lipid binding domain"/>
    <property type="match status" value="1"/>
</dbReference>
<keyword evidence="1" id="KW-0175">Coiled coil</keyword>
<dbReference type="Gene3D" id="1.10.8.20">
    <property type="entry name" value="N-terminal domain of phosphatidylinositol transfer protein sec14p"/>
    <property type="match status" value="1"/>
</dbReference>
<evidence type="ECO:0000313" key="3">
    <source>
        <dbReference type="EMBL" id="CAG9566643.1"/>
    </source>
</evidence>
<accession>A0A8J2QQD8</accession>
<evidence type="ECO:0000256" key="1">
    <source>
        <dbReference type="SAM" id="Coils"/>
    </source>
</evidence>
<dbReference type="PRINTS" id="PR00180">
    <property type="entry name" value="CRETINALDHBP"/>
</dbReference>
<dbReference type="CDD" id="cd00170">
    <property type="entry name" value="SEC14"/>
    <property type="match status" value="1"/>
</dbReference>
<comment type="caution">
    <text evidence="3">The sequence shown here is derived from an EMBL/GenBank/DDBJ whole genome shotgun (WGS) entry which is preliminary data.</text>
</comment>
<keyword evidence="4" id="KW-1185">Reference proteome</keyword>
<organism evidence="3 4">
    <name type="scientific">Danaus chrysippus</name>
    <name type="common">African queen</name>
    <dbReference type="NCBI Taxonomy" id="151541"/>
    <lineage>
        <taxon>Eukaryota</taxon>
        <taxon>Metazoa</taxon>
        <taxon>Ecdysozoa</taxon>
        <taxon>Arthropoda</taxon>
        <taxon>Hexapoda</taxon>
        <taxon>Insecta</taxon>
        <taxon>Pterygota</taxon>
        <taxon>Neoptera</taxon>
        <taxon>Endopterygota</taxon>
        <taxon>Lepidoptera</taxon>
        <taxon>Glossata</taxon>
        <taxon>Ditrysia</taxon>
        <taxon>Papilionoidea</taxon>
        <taxon>Nymphalidae</taxon>
        <taxon>Danainae</taxon>
        <taxon>Danaini</taxon>
        <taxon>Danaina</taxon>
        <taxon>Danaus</taxon>
        <taxon>Anosia</taxon>
    </lineage>
</organism>
<dbReference type="GO" id="GO:1902936">
    <property type="term" value="F:phosphatidylinositol bisphosphate binding"/>
    <property type="evidence" value="ECO:0007669"/>
    <property type="project" value="TreeGrafter"/>
</dbReference>
<dbReference type="SMART" id="SM01100">
    <property type="entry name" value="CRAL_TRIO_N"/>
    <property type="match status" value="1"/>
</dbReference>
<name>A0A8J2QQD8_9NEOP</name>
<reference evidence="3" key="1">
    <citation type="submission" date="2021-09" db="EMBL/GenBank/DDBJ databases">
        <authorList>
            <person name="Martin H S."/>
        </authorList>
    </citation>
    <scope>NUCLEOTIDE SEQUENCE</scope>
</reference>
<dbReference type="PROSITE" id="PS50191">
    <property type="entry name" value="CRAL_TRIO"/>
    <property type="match status" value="1"/>
</dbReference>
<dbReference type="GO" id="GO:0016020">
    <property type="term" value="C:membrane"/>
    <property type="evidence" value="ECO:0007669"/>
    <property type="project" value="TreeGrafter"/>
</dbReference>
<dbReference type="OrthoDB" id="75724at2759"/>
<protein>
    <submittedName>
        <fullName evidence="3">(African queen) hypothetical protein</fullName>
    </submittedName>
</protein>
<evidence type="ECO:0000259" key="2">
    <source>
        <dbReference type="PROSITE" id="PS50191"/>
    </source>
</evidence>
<dbReference type="InterPro" id="IPR011074">
    <property type="entry name" value="CRAL/TRIO_N_dom"/>
</dbReference>
<feature type="coiled-coil region" evidence="1">
    <location>
        <begin position="33"/>
        <end position="64"/>
    </location>
</feature>
<gene>
    <name evidence="3" type="ORF">DCHRY22_LOCUS7253</name>
</gene>
<dbReference type="Proteomes" id="UP000789524">
    <property type="component" value="Unassembled WGS sequence"/>
</dbReference>
<dbReference type="SUPFAM" id="SSF46938">
    <property type="entry name" value="CRAL/TRIO N-terminal domain"/>
    <property type="match status" value="1"/>
</dbReference>
<sequence length="310" mass="36370">MGLQFEEDGTPYVMCGNEKVKLEKFPITEDFYVEKARTELRETEENVEQALKELRELLQQESNLLVPFDSDEFLMKFLRPSKLYAESAFKRIQAYYKFRLSHKDYCCDLYPSKVRSAFDHSIVSILSPRDQHGRRIIYVESGERWNHREVPLKEVFRGIQLGLEGAMVEPRTQVCGVAVVLNMKGLSFSQIMQFTPSFAKMVVDWIQDCIPIRLKGVHVINQPYIFNMLFAIFKPFLREKLRSRIFFHGFDKESLLKHIHTSSLMKRVGGDLPDDDITGEVLWKMLNHYEDEFRLANSYGYVTNNNEIKK</sequence>
<dbReference type="Pfam" id="PF00650">
    <property type="entry name" value="CRAL_TRIO"/>
    <property type="match status" value="1"/>
</dbReference>
<feature type="domain" description="CRAL-TRIO" evidence="2">
    <location>
        <begin position="111"/>
        <end position="276"/>
    </location>
</feature>
<evidence type="ECO:0000313" key="4">
    <source>
        <dbReference type="Proteomes" id="UP000789524"/>
    </source>
</evidence>
<proteinExistence type="predicted"/>
<dbReference type="InterPro" id="IPR001251">
    <property type="entry name" value="CRAL-TRIO_dom"/>
</dbReference>
<dbReference type="SUPFAM" id="SSF52087">
    <property type="entry name" value="CRAL/TRIO domain"/>
    <property type="match status" value="1"/>
</dbReference>
<dbReference type="Gene3D" id="1.20.5.1200">
    <property type="entry name" value="Alpha-tocopherol transfer"/>
    <property type="match status" value="1"/>
</dbReference>
<dbReference type="EMBL" id="CAKASE010000057">
    <property type="protein sequence ID" value="CAG9566643.1"/>
    <property type="molecule type" value="Genomic_DNA"/>
</dbReference>
<dbReference type="PANTHER" id="PTHR10174">
    <property type="entry name" value="ALPHA-TOCOPHEROL TRANSFER PROTEIN-RELATED"/>
    <property type="match status" value="1"/>
</dbReference>
<dbReference type="SMART" id="SM00516">
    <property type="entry name" value="SEC14"/>
    <property type="match status" value="1"/>
</dbReference>